<keyword evidence="7" id="KW-0812">Transmembrane</keyword>
<name>A0A6H0WQL9_9BACI</name>
<comment type="subcellular location">
    <subcellularLocation>
        <location evidence="1">Cell membrane</location>
        <topology evidence="1">Peripheral membrane protein</topology>
    </subcellularLocation>
</comment>
<keyword evidence="6 7" id="KW-0472">Membrane</keyword>
<dbReference type="InterPro" id="IPR007554">
    <property type="entry name" value="Glycerophosphate_synth"/>
</dbReference>
<keyword evidence="7" id="KW-1133">Transmembrane helix</keyword>
<feature type="transmembrane region" description="Helical" evidence="7">
    <location>
        <begin position="6"/>
        <end position="28"/>
    </location>
</feature>
<dbReference type="GO" id="GO:0047355">
    <property type="term" value="F:CDP-glycerol glycerophosphotransferase activity"/>
    <property type="evidence" value="ECO:0007669"/>
    <property type="project" value="InterPro"/>
</dbReference>
<dbReference type="SUPFAM" id="SSF53756">
    <property type="entry name" value="UDP-Glycosyltransferase/glycogen phosphorylase"/>
    <property type="match status" value="1"/>
</dbReference>
<dbReference type="KEGG" id="bteq:G4P54_18365"/>
<dbReference type="EMBL" id="CP048852">
    <property type="protein sequence ID" value="QIW81603.1"/>
    <property type="molecule type" value="Genomic_DNA"/>
</dbReference>
<dbReference type="RefSeq" id="WP_167873468.1">
    <property type="nucleotide sequence ID" value="NZ_CP048852.1"/>
</dbReference>
<comment type="similarity">
    <text evidence="2">Belongs to the CDP-glycerol glycerophosphotransferase family.</text>
</comment>
<evidence type="ECO:0000256" key="5">
    <source>
        <dbReference type="ARBA" id="ARBA00022944"/>
    </source>
</evidence>
<evidence type="ECO:0000256" key="2">
    <source>
        <dbReference type="ARBA" id="ARBA00010488"/>
    </source>
</evidence>
<dbReference type="InterPro" id="IPR043149">
    <property type="entry name" value="TagF_N"/>
</dbReference>
<organism evidence="8 9">
    <name type="scientific">Bacillus tequilensis</name>
    <dbReference type="NCBI Taxonomy" id="227866"/>
    <lineage>
        <taxon>Bacteria</taxon>
        <taxon>Bacillati</taxon>
        <taxon>Bacillota</taxon>
        <taxon>Bacilli</taxon>
        <taxon>Bacillales</taxon>
        <taxon>Bacillaceae</taxon>
        <taxon>Bacillus</taxon>
    </lineage>
</organism>
<protein>
    <submittedName>
        <fullName evidence="8">CDP-glycerol--glycerophosphate glycerophosphotransferase</fullName>
    </submittedName>
</protein>
<dbReference type="InterPro" id="IPR043148">
    <property type="entry name" value="TagF_C"/>
</dbReference>
<evidence type="ECO:0000256" key="1">
    <source>
        <dbReference type="ARBA" id="ARBA00004202"/>
    </source>
</evidence>
<keyword evidence="5" id="KW-0777">Teichoic acid biosynthesis</keyword>
<keyword evidence="4 8" id="KW-0808">Transferase</keyword>
<evidence type="ECO:0000256" key="7">
    <source>
        <dbReference type="SAM" id="Phobius"/>
    </source>
</evidence>
<evidence type="ECO:0000256" key="3">
    <source>
        <dbReference type="ARBA" id="ARBA00022475"/>
    </source>
</evidence>
<gene>
    <name evidence="8" type="ORF">G4P54_18365</name>
</gene>
<dbReference type="GO" id="GO:0019350">
    <property type="term" value="P:teichoic acid biosynthetic process"/>
    <property type="evidence" value="ECO:0007669"/>
    <property type="project" value="UniProtKB-KW"/>
</dbReference>
<dbReference type="Pfam" id="PF04464">
    <property type="entry name" value="Glyphos_transf"/>
    <property type="match status" value="1"/>
</dbReference>
<dbReference type="Gene3D" id="3.40.50.11820">
    <property type="match status" value="1"/>
</dbReference>
<accession>A0A6H0WQL9</accession>
<dbReference type="Proteomes" id="UP000501914">
    <property type="component" value="Chromosome"/>
</dbReference>
<keyword evidence="3" id="KW-1003">Cell membrane</keyword>
<evidence type="ECO:0000313" key="9">
    <source>
        <dbReference type="Proteomes" id="UP000501914"/>
    </source>
</evidence>
<sequence>MGKVRLYLMSTFAFFYYLFIQLTGKLLFWVKPKQRVTLLVSFPDNSREIIKEYIKHQYHFELRLVLTRHAVNLDKEFPAVPCFKLKETSPIGLIVAIYYLLSSKTVITDNYFVATTVLTNKKNIECIQVWHANGAFKKFGLQDITIKNRNKSDIERFKKVYNSFNKIVVGSEKMADIFSKSFGLTHDCFLRFGVPLTDQYFRSLKENNIYKTRFKNKKIILYAPTFRDNDFGSVSLPFSEEELKIDLKGNYVLLVKLHPVMRERANFPESNWIIDVSHENLPQLIRESDLLISDYSSVPFEFALLAKPILFYTYDLEAYDETRGLIDNYTGIIPGVPCSNSKMLLNQLKDMDKLQSEVERFSREWNLYSRGNASKQLLSYINEKSN</sequence>
<dbReference type="PANTHER" id="PTHR37316">
    <property type="entry name" value="TEICHOIC ACID GLYCEROL-PHOSPHATE PRIMASE"/>
    <property type="match status" value="1"/>
</dbReference>
<dbReference type="GO" id="GO:0005886">
    <property type="term" value="C:plasma membrane"/>
    <property type="evidence" value="ECO:0007669"/>
    <property type="project" value="UniProtKB-SubCell"/>
</dbReference>
<reference evidence="8 9" key="1">
    <citation type="submission" date="2020-02" db="EMBL/GenBank/DDBJ databases">
        <title>Genome sequencing, annotation and comparative genomic analysis of Bacillus tequilensis EA-CB0015, an effective biological control agent against Pseudocercospora fijiensis in banana plants.</title>
        <authorList>
            <person name="Cuellar-Gaviria T.Z."/>
            <person name="Ju K.-S."/>
            <person name="Villegas-Escobar V."/>
        </authorList>
    </citation>
    <scope>NUCLEOTIDE SEQUENCE [LARGE SCALE GENOMIC DNA]</scope>
    <source>
        <strain evidence="8 9">EA-CB0015</strain>
    </source>
</reference>
<proteinExistence type="inferred from homology"/>
<dbReference type="AlphaFoldDB" id="A0A6H0WQL9"/>
<dbReference type="Gene3D" id="3.40.50.12580">
    <property type="match status" value="1"/>
</dbReference>
<keyword evidence="9" id="KW-1185">Reference proteome</keyword>
<dbReference type="InterPro" id="IPR051612">
    <property type="entry name" value="Teichoic_Acid_Biosynth"/>
</dbReference>
<evidence type="ECO:0000256" key="6">
    <source>
        <dbReference type="ARBA" id="ARBA00023136"/>
    </source>
</evidence>
<evidence type="ECO:0000256" key="4">
    <source>
        <dbReference type="ARBA" id="ARBA00022679"/>
    </source>
</evidence>
<dbReference type="PANTHER" id="PTHR37316:SF1">
    <property type="entry name" value="TEICHOIC ACID GLYCEROL-PHOSPHATE PRIMASE"/>
    <property type="match status" value="1"/>
</dbReference>
<evidence type="ECO:0000313" key="8">
    <source>
        <dbReference type="EMBL" id="QIW81603.1"/>
    </source>
</evidence>